<dbReference type="PANTHER" id="PTHR11748:SF114">
    <property type="entry name" value="ARYL-ALCOHOL OXIDASE VANILLYL-ALCOHOL OXIDASE (AFU_ORTHOLOGUE AFUA_3G09500)-RELATED"/>
    <property type="match status" value="1"/>
</dbReference>
<dbReference type="EMBL" id="CAVMBE010000047">
    <property type="protein sequence ID" value="CAK4031385.1"/>
    <property type="molecule type" value="Genomic_DNA"/>
</dbReference>
<keyword evidence="3" id="KW-0274">FAD</keyword>
<accession>A0AAI8Z2Q8</accession>
<dbReference type="SUPFAM" id="SSF55103">
    <property type="entry name" value="FAD-linked oxidases, C-terminal domain"/>
    <property type="match status" value="1"/>
</dbReference>
<dbReference type="InterPro" id="IPR016171">
    <property type="entry name" value="Vanillyl_alc_oxidase_C-sub2"/>
</dbReference>
<dbReference type="SUPFAM" id="SSF56176">
    <property type="entry name" value="FAD-binding/transporter-associated domain-like"/>
    <property type="match status" value="1"/>
</dbReference>
<dbReference type="Gene3D" id="3.40.462.10">
    <property type="entry name" value="FAD-linked oxidases, C-terminal domain"/>
    <property type="match status" value="1"/>
</dbReference>
<dbReference type="GO" id="GO:0004458">
    <property type="term" value="F:D-lactate dehydrogenase (cytochrome) activity"/>
    <property type="evidence" value="ECO:0007669"/>
    <property type="project" value="TreeGrafter"/>
</dbReference>
<dbReference type="Gene3D" id="3.30.43.10">
    <property type="entry name" value="Uridine Diphospho-n-acetylenolpyruvylglucosamine Reductase, domain 2"/>
    <property type="match status" value="1"/>
</dbReference>
<evidence type="ECO:0000256" key="2">
    <source>
        <dbReference type="ARBA" id="ARBA00022630"/>
    </source>
</evidence>
<feature type="compositionally biased region" description="Polar residues" evidence="5">
    <location>
        <begin position="1"/>
        <end position="12"/>
    </location>
</feature>
<dbReference type="Gene3D" id="1.10.45.10">
    <property type="entry name" value="Vanillyl-alcohol Oxidase, Chain A, domain 4"/>
    <property type="match status" value="1"/>
</dbReference>
<evidence type="ECO:0000313" key="8">
    <source>
        <dbReference type="Proteomes" id="UP001296104"/>
    </source>
</evidence>
<evidence type="ECO:0000256" key="5">
    <source>
        <dbReference type="SAM" id="MobiDB-lite"/>
    </source>
</evidence>
<dbReference type="GO" id="GO:0008720">
    <property type="term" value="F:D-lactate dehydrogenase (NAD+) activity"/>
    <property type="evidence" value="ECO:0007669"/>
    <property type="project" value="TreeGrafter"/>
</dbReference>
<keyword evidence="4" id="KW-0560">Oxidoreductase</keyword>
<dbReference type="InterPro" id="IPR016170">
    <property type="entry name" value="Cytok_DH_C_sf"/>
</dbReference>
<feature type="region of interest" description="Disordered" evidence="5">
    <location>
        <begin position="1"/>
        <end position="31"/>
    </location>
</feature>
<dbReference type="PROSITE" id="PS51387">
    <property type="entry name" value="FAD_PCMH"/>
    <property type="match status" value="1"/>
</dbReference>
<name>A0AAI8Z2Q8_9PEZI</name>
<evidence type="ECO:0000259" key="6">
    <source>
        <dbReference type="PROSITE" id="PS51387"/>
    </source>
</evidence>
<keyword evidence="2" id="KW-0285">Flavoprotein</keyword>
<dbReference type="InterPro" id="IPR016166">
    <property type="entry name" value="FAD-bd_PCMH"/>
</dbReference>
<protein>
    <submittedName>
        <fullName evidence="7">FAD-linked oxidase</fullName>
    </submittedName>
</protein>
<evidence type="ECO:0000256" key="1">
    <source>
        <dbReference type="ARBA" id="ARBA00001974"/>
    </source>
</evidence>
<comment type="cofactor">
    <cofactor evidence="1">
        <name>FAD</name>
        <dbReference type="ChEBI" id="CHEBI:57692"/>
    </cofactor>
</comment>
<dbReference type="Gene3D" id="3.30.465.10">
    <property type="match status" value="1"/>
</dbReference>
<gene>
    <name evidence="7" type="ORF">LECACI_7A006543</name>
</gene>
<sequence length="587" mass="64724">MTGSTPSNTHMNGNLHRAPNGGRAGSVTPVALPPGTDAATFNEYAKRAVAIVGEENVTIVIDAAEVHKHDYFNPSKASDMFNMCDDTHFLCSAVVAPRGVEDTQALLKLANEFSIPVWPFSIGRNLGYGGAAPRVRGSVGLDMGRHLNKIIKVDVENAYAIVEPGVTYFELHQYLVDNNLRDRVWLDTPGLGGGSVLGNAIERGVGYTPYGDHWMMHCGMEVILPNGELLRTGMGALPNPKADTTKPLHEQEPNECWQLFNYGFGPYNDGIFSQASLGVCVKMGMWLMTNPGGYQSYIITFPKDSDVDKTVEIIRPLRVGGILQNVPTLRHILLDAAVMGSKKDYFPDKPVDQPLTDDELDQLATKHGLGRWNFYGAVYGAPPIAEAMLTAIKAAFSKIPGSKFFLPEDMPNNEVAQTRHNTLQGIPSTDELAWVDWLPNGAHVAFSPIAPVTGKDAAAQYATTRRLVEKYGFDFIGTYIIGMREMHHIVEVVFDRADPDSRRRAHLCVKEMIVEAANHGWGEYRTHLAIMDDVVSTYNFNNHVNLRLNEQIKDALDPKGILAPGKNGIWPRSYRADMARWKVPSPN</sequence>
<dbReference type="Pfam" id="PF02913">
    <property type="entry name" value="FAD-oxidase_C"/>
    <property type="match status" value="1"/>
</dbReference>
<dbReference type="InterPro" id="IPR016169">
    <property type="entry name" value="FAD-bd_PCMH_sub2"/>
</dbReference>
<reference evidence="7" key="1">
    <citation type="submission" date="2023-11" db="EMBL/GenBank/DDBJ databases">
        <authorList>
            <person name="Alioto T."/>
            <person name="Alioto T."/>
            <person name="Gomez Garrido J."/>
        </authorList>
    </citation>
    <scope>NUCLEOTIDE SEQUENCE</scope>
</reference>
<dbReference type="InterPro" id="IPR016167">
    <property type="entry name" value="FAD-bd_PCMH_sub1"/>
</dbReference>
<dbReference type="Proteomes" id="UP001296104">
    <property type="component" value="Unassembled WGS sequence"/>
</dbReference>
<comment type="caution">
    <text evidence="7">The sequence shown here is derived from an EMBL/GenBank/DDBJ whole genome shotgun (WGS) entry which is preliminary data.</text>
</comment>
<dbReference type="GO" id="GO:0005739">
    <property type="term" value="C:mitochondrion"/>
    <property type="evidence" value="ECO:0007669"/>
    <property type="project" value="TreeGrafter"/>
</dbReference>
<organism evidence="7 8">
    <name type="scientific">Lecanosticta acicola</name>
    <dbReference type="NCBI Taxonomy" id="111012"/>
    <lineage>
        <taxon>Eukaryota</taxon>
        <taxon>Fungi</taxon>
        <taxon>Dikarya</taxon>
        <taxon>Ascomycota</taxon>
        <taxon>Pezizomycotina</taxon>
        <taxon>Dothideomycetes</taxon>
        <taxon>Dothideomycetidae</taxon>
        <taxon>Mycosphaerellales</taxon>
        <taxon>Mycosphaerellaceae</taxon>
        <taxon>Lecanosticta</taxon>
    </lineage>
</organism>
<dbReference type="AlphaFoldDB" id="A0AAI8Z2Q8"/>
<dbReference type="Pfam" id="PF01565">
    <property type="entry name" value="FAD_binding_4"/>
    <property type="match status" value="1"/>
</dbReference>
<dbReference type="PANTHER" id="PTHR11748">
    <property type="entry name" value="D-LACTATE DEHYDROGENASE"/>
    <property type="match status" value="1"/>
</dbReference>
<evidence type="ECO:0000256" key="4">
    <source>
        <dbReference type="ARBA" id="ARBA00023002"/>
    </source>
</evidence>
<dbReference type="GO" id="GO:0071949">
    <property type="term" value="F:FAD binding"/>
    <property type="evidence" value="ECO:0007669"/>
    <property type="project" value="InterPro"/>
</dbReference>
<dbReference type="InterPro" id="IPR004113">
    <property type="entry name" value="FAD-bd_oxidored_4_C"/>
</dbReference>
<dbReference type="GO" id="GO:1903457">
    <property type="term" value="P:lactate catabolic process"/>
    <property type="evidence" value="ECO:0007669"/>
    <property type="project" value="TreeGrafter"/>
</dbReference>
<evidence type="ECO:0000256" key="3">
    <source>
        <dbReference type="ARBA" id="ARBA00022827"/>
    </source>
</evidence>
<evidence type="ECO:0000313" key="7">
    <source>
        <dbReference type="EMBL" id="CAK4031385.1"/>
    </source>
</evidence>
<dbReference type="InterPro" id="IPR006094">
    <property type="entry name" value="Oxid_FAD_bind_N"/>
</dbReference>
<keyword evidence="8" id="KW-1185">Reference proteome</keyword>
<dbReference type="InterPro" id="IPR016164">
    <property type="entry name" value="FAD-linked_Oxase-like_C"/>
</dbReference>
<feature type="domain" description="FAD-binding PCMH-type" evidence="6">
    <location>
        <begin position="87"/>
        <end position="290"/>
    </location>
</feature>
<proteinExistence type="predicted"/>
<dbReference type="InterPro" id="IPR036318">
    <property type="entry name" value="FAD-bd_PCMH-like_sf"/>
</dbReference>